<dbReference type="GO" id="GO:0003905">
    <property type="term" value="F:alkylbase DNA N-glycosylase activity"/>
    <property type="evidence" value="ECO:0007669"/>
    <property type="project" value="UniProtKB-EC"/>
</dbReference>
<reference evidence="1 2" key="1">
    <citation type="submission" date="2017-05" db="EMBL/GenBank/DDBJ databases">
        <title>Genome sequence of Acetobacter pasteurianus subsp. ascendens strain SRCM101447.</title>
        <authorList>
            <person name="Cho S.H."/>
        </authorList>
    </citation>
    <scope>NUCLEOTIDE SEQUENCE [LARGE SCALE GENOMIC DNA]</scope>
    <source>
        <strain evidence="1 2">SRCM101447</strain>
    </source>
</reference>
<dbReference type="InterPro" id="IPR052552">
    <property type="entry name" value="YeaO-like"/>
</dbReference>
<accession>A0A1Y0V4G4</accession>
<dbReference type="Proteomes" id="UP000195633">
    <property type="component" value="Chromosome"/>
</dbReference>
<keyword evidence="1" id="KW-0326">Glycosidase</keyword>
<protein>
    <submittedName>
        <fullName evidence="1">DNA-3-methyladenine glycosylase II</fullName>
        <ecNumber evidence="1">3.2.2.21</ecNumber>
    </submittedName>
</protein>
<evidence type="ECO:0000313" key="2">
    <source>
        <dbReference type="Proteomes" id="UP000195633"/>
    </source>
</evidence>
<dbReference type="PANTHER" id="PTHR36849:SF1">
    <property type="entry name" value="CYTOPLASMIC PROTEIN"/>
    <property type="match status" value="1"/>
</dbReference>
<evidence type="ECO:0000313" key="1">
    <source>
        <dbReference type="EMBL" id="ARW09727.1"/>
    </source>
</evidence>
<dbReference type="Pfam" id="PF22752">
    <property type="entry name" value="DUF488-N3i"/>
    <property type="match status" value="1"/>
</dbReference>
<dbReference type="EC" id="3.2.2.21" evidence="1"/>
<keyword evidence="1" id="KW-0378">Hydrolase</keyword>
<dbReference type="AlphaFoldDB" id="A0A1Y0V4G4"/>
<dbReference type="EMBL" id="CP021524">
    <property type="protein sequence ID" value="ARW09727.1"/>
    <property type="molecule type" value="Genomic_DNA"/>
</dbReference>
<dbReference type="PANTHER" id="PTHR36849">
    <property type="entry name" value="CYTOPLASMIC PROTEIN-RELATED"/>
    <property type="match status" value="1"/>
</dbReference>
<proteinExistence type="predicted"/>
<gene>
    <name evidence="1" type="ORF">S101447_00624</name>
</gene>
<organism evidence="1 2">
    <name type="scientific">Acetobacter ascendens</name>
    <dbReference type="NCBI Taxonomy" id="481146"/>
    <lineage>
        <taxon>Bacteria</taxon>
        <taxon>Pseudomonadati</taxon>
        <taxon>Pseudomonadota</taxon>
        <taxon>Alphaproteobacteria</taxon>
        <taxon>Acetobacterales</taxon>
        <taxon>Acetobacteraceae</taxon>
        <taxon>Acetobacter</taxon>
    </lineage>
</organism>
<name>A0A1Y0V4G4_9PROT</name>
<sequence length="76" mass="8597">MLHHQPDIRIRRVYEEAQPDDGARVLVDRLWPRGVSKERAALTLWLKDIAPPPPCVNGLRMTPPSGRAFANATRQS</sequence>